<dbReference type="GO" id="GO:0022857">
    <property type="term" value="F:transmembrane transporter activity"/>
    <property type="evidence" value="ECO:0007669"/>
    <property type="project" value="InterPro"/>
</dbReference>
<keyword evidence="2" id="KW-0813">Transport</keyword>
<dbReference type="NCBIfam" id="TIGR00842">
    <property type="entry name" value="bcct"/>
    <property type="match status" value="1"/>
</dbReference>
<dbReference type="GeneID" id="68862467"/>
<protein>
    <submittedName>
        <fullName evidence="8">Choline-glycine betaine transporter</fullName>
    </submittedName>
</protein>
<evidence type="ECO:0000256" key="3">
    <source>
        <dbReference type="ARBA" id="ARBA00022475"/>
    </source>
</evidence>
<evidence type="ECO:0000256" key="4">
    <source>
        <dbReference type="ARBA" id="ARBA00022692"/>
    </source>
</evidence>
<comment type="subcellular location">
    <subcellularLocation>
        <location evidence="1">Cell membrane</location>
        <topology evidence="1">Multi-pass membrane protein</topology>
    </subcellularLocation>
</comment>
<feature type="transmembrane region" description="Helical" evidence="7">
    <location>
        <begin position="360"/>
        <end position="378"/>
    </location>
</feature>
<dbReference type="PANTHER" id="PTHR30047">
    <property type="entry name" value="HIGH-AFFINITY CHOLINE TRANSPORT PROTEIN-RELATED"/>
    <property type="match status" value="1"/>
</dbReference>
<feature type="transmembrane region" description="Helical" evidence="7">
    <location>
        <begin position="515"/>
        <end position="538"/>
    </location>
</feature>
<dbReference type="Pfam" id="PF02028">
    <property type="entry name" value="BCCT"/>
    <property type="match status" value="1"/>
</dbReference>
<keyword evidence="6 7" id="KW-0472">Membrane</keyword>
<feature type="transmembrane region" description="Helical" evidence="7">
    <location>
        <begin position="83"/>
        <end position="103"/>
    </location>
</feature>
<dbReference type="InterPro" id="IPR000060">
    <property type="entry name" value="BCCT_transptr"/>
</dbReference>
<proteinExistence type="predicted"/>
<feature type="transmembrane region" description="Helical" evidence="7">
    <location>
        <begin position="490"/>
        <end position="509"/>
    </location>
</feature>
<keyword evidence="3" id="KW-1003">Cell membrane</keyword>
<evidence type="ECO:0000313" key="8">
    <source>
        <dbReference type="EMBL" id="QSG13344.1"/>
    </source>
</evidence>
<feature type="transmembrane region" description="Helical" evidence="7">
    <location>
        <begin position="390"/>
        <end position="415"/>
    </location>
</feature>
<accession>A0A897NLM1</accession>
<feature type="transmembrane region" description="Helical" evidence="7">
    <location>
        <begin position="303"/>
        <end position="323"/>
    </location>
</feature>
<feature type="transmembrane region" description="Helical" evidence="7">
    <location>
        <begin position="269"/>
        <end position="291"/>
    </location>
</feature>
<evidence type="ECO:0000256" key="2">
    <source>
        <dbReference type="ARBA" id="ARBA00022448"/>
    </source>
</evidence>
<keyword evidence="4 7" id="KW-0812">Transmembrane</keyword>
<sequence length="554" mass="59053">MPDRSEDTSNQQATTVRERLFHATVDREPGDTNVQRFGLDVHPVVFPLSIALIVGFLAVTLGLGDRAATVYTAIFDYVNGSFGWLYVLSVNVFLVALIAFGVSGYGSFRLGGPNAQPEFSRREWLAMLFSAGMGIGLLFFGVAEPMYHFLSGGGSFFEATPRSPAAGRAATAITMFHWGVHPWAIYGIVGLGLAFFSYNRGLPLGFRSVLYPLLGDRIYGWPGHAVDLAAVIATVFGLATTIGLGALQLTAGLDALAAEYLGGGIPTTIWTTALIVATLIGATTVSVLAGLEAGIKRLSNINVALMIVLLGFVFLAGPTVPLLDGFNSGLGAYLGNILELSFHAEAFAGERAGWQHGWTIFYWGFWLSWAPFVGLFIARISQGRTIREFVAGVLLVPVLFSVLWMAVFNGAAIFVELNGPGGTITDPLQTQGRGVALFALLSYYPLTAVTSTVATANLVTFVVTSADSGSLVTSYLIAGGRQDTPRRQRALWPLLIGATSIALLVGNGLDALQTAVVTTGLPFAVLTLVTVYTLYLGLHREREIKQSAVVNRQT</sequence>
<dbReference type="AlphaFoldDB" id="A0A897NLM1"/>
<dbReference type="RefSeq" id="WP_229125064.1">
    <property type="nucleotide sequence ID" value="NZ_CP064789.1"/>
</dbReference>
<feature type="transmembrane region" description="Helical" evidence="7">
    <location>
        <begin position="124"/>
        <end position="143"/>
    </location>
</feature>
<dbReference type="GO" id="GO:0005886">
    <property type="term" value="C:plasma membrane"/>
    <property type="evidence" value="ECO:0007669"/>
    <property type="project" value="UniProtKB-SubCell"/>
</dbReference>
<evidence type="ECO:0000256" key="7">
    <source>
        <dbReference type="SAM" id="Phobius"/>
    </source>
</evidence>
<feature type="transmembrane region" description="Helical" evidence="7">
    <location>
        <begin position="183"/>
        <end position="204"/>
    </location>
</feature>
<feature type="transmembrane region" description="Helical" evidence="7">
    <location>
        <begin position="44"/>
        <end position="63"/>
    </location>
</feature>
<dbReference type="Proteomes" id="UP000663305">
    <property type="component" value="Chromosome"/>
</dbReference>
<evidence type="ECO:0000256" key="1">
    <source>
        <dbReference type="ARBA" id="ARBA00004651"/>
    </source>
</evidence>
<gene>
    <name evidence="8" type="primary">betT</name>
    <name evidence="8" type="ORF">HSBGL_2950</name>
</gene>
<dbReference type="PANTHER" id="PTHR30047:SF7">
    <property type="entry name" value="HIGH-AFFINITY CHOLINE TRANSPORT PROTEIN"/>
    <property type="match status" value="1"/>
</dbReference>
<feature type="transmembrane region" description="Helical" evidence="7">
    <location>
        <begin position="225"/>
        <end position="249"/>
    </location>
</feature>
<reference evidence="8" key="1">
    <citation type="submission" date="2020-11" db="EMBL/GenBank/DDBJ databases">
        <title>Carbohydrate-dependent, anaerobic sulfur respiration: A novel catabolism in halophilic archaea.</title>
        <authorList>
            <person name="Sorokin D.Y."/>
            <person name="Messina E."/>
            <person name="Smedile F."/>
            <person name="La Cono V."/>
            <person name="Hallsworth J.E."/>
            <person name="Yakimov M.M."/>
        </authorList>
    </citation>
    <scope>NUCLEOTIDE SEQUENCE</scope>
    <source>
        <strain evidence="8">HSR-Bgl</strain>
    </source>
</reference>
<name>A0A897NLM1_9EURY</name>
<organism evidence="8 9">
    <name type="scientific">Halapricum desulfuricans</name>
    <dbReference type="NCBI Taxonomy" id="2841257"/>
    <lineage>
        <taxon>Archaea</taxon>
        <taxon>Methanobacteriati</taxon>
        <taxon>Methanobacteriota</taxon>
        <taxon>Stenosarchaea group</taxon>
        <taxon>Halobacteria</taxon>
        <taxon>Halobacteriales</taxon>
        <taxon>Haloarculaceae</taxon>
        <taxon>Halapricum</taxon>
    </lineage>
</organism>
<evidence type="ECO:0000256" key="6">
    <source>
        <dbReference type="ARBA" id="ARBA00023136"/>
    </source>
</evidence>
<dbReference type="EMBL" id="CP064789">
    <property type="protein sequence ID" value="QSG13344.1"/>
    <property type="molecule type" value="Genomic_DNA"/>
</dbReference>
<evidence type="ECO:0000256" key="5">
    <source>
        <dbReference type="ARBA" id="ARBA00022989"/>
    </source>
</evidence>
<keyword evidence="5 7" id="KW-1133">Transmembrane helix</keyword>
<evidence type="ECO:0000313" key="9">
    <source>
        <dbReference type="Proteomes" id="UP000663305"/>
    </source>
</evidence>